<keyword evidence="1" id="KW-1003">Cell membrane</keyword>
<dbReference type="InterPro" id="IPR029044">
    <property type="entry name" value="Nucleotide-diphossugar_trans"/>
</dbReference>
<feature type="transmembrane region" description="Helical" evidence="8">
    <location>
        <begin position="6"/>
        <end position="29"/>
    </location>
</feature>
<dbReference type="Proteomes" id="UP000634134">
    <property type="component" value="Unassembled WGS sequence"/>
</dbReference>
<evidence type="ECO:0000256" key="5">
    <source>
        <dbReference type="ARBA" id="ARBA00022985"/>
    </source>
</evidence>
<proteinExistence type="predicted"/>
<dbReference type="PANTHER" id="PTHR48090">
    <property type="entry name" value="UNDECAPRENYL-PHOSPHATE 4-DEOXY-4-FORMAMIDO-L-ARABINOSE TRANSFERASE-RELATED"/>
    <property type="match status" value="1"/>
</dbReference>
<dbReference type="InterPro" id="IPR050256">
    <property type="entry name" value="Glycosyltransferase_2"/>
</dbReference>
<keyword evidence="5" id="KW-0448">Lipopolysaccharide biosynthesis</keyword>
<dbReference type="Pfam" id="PF00535">
    <property type="entry name" value="Glycos_transf_2"/>
    <property type="match status" value="1"/>
</dbReference>
<feature type="transmembrane region" description="Helical" evidence="8">
    <location>
        <begin position="312"/>
        <end position="333"/>
    </location>
</feature>
<comment type="caution">
    <text evidence="10">The sequence shown here is derived from an EMBL/GenBank/DDBJ whole genome shotgun (WGS) entry which is preliminary data.</text>
</comment>
<evidence type="ECO:0000256" key="3">
    <source>
        <dbReference type="ARBA" id="ARBA00022679"/>
    </source>
</evidence>
<evidence type="ECO:0000256" key="6">
    <source>
        <dbReference type="ARBA" id="ARBA00022989"/>
    </source>
</evidence>
<keyword evidence="11" id="KW-1185">Reference proteome</keyword>
<dbReference type="EMBL" id="JACYGY010000002">
    <property type="protein sequence ID" value="MBE9466394.1"/>
    <property type="molecule type" value="Genomic_DNA"/>
</dbReference>
<protein>
    <submittedName>
        <fullName evidence="10">Glycosyltransferase</fullName>
    </submittedName>
</protein>
<dbReference type="RefSeq" id="WP_194124620.1">
    <property type="nucleotide sequence ID" value="NZ_JACYGY010000002.1"/>
</dbReference>
<feature type="domain" description="Glycosyltransferase 2-like" evidence="9">
    <location>
        <begin position="44"/>
        <end position="208"/>
    </location>
</feature>
<keyword evidence="4 8" id="KW-0812">Transmembrane</keyword>
<evidence type="ECO:0000313" key="10">
    <source>
        <dbReference type="EMBL" id="MBE9466394.1"/>
    </source>
</evidence>
<keyword evidence="6 8" id="KW-1133">Transmembrane helix</keyword>
<dbReference type="SUPFAM" id="SSF53448">
    <property type="entry name" value="Nucleotide-diphospho-sugar transferases"/>
    <property type="match status" value="1"/>
</dbReference>
<keyword evidence="3" id="KW-0808">Transferase</keyword>
<evidence type="ECO:0000256" key="7">
    <source>
        <dbReference type="ARBA" id="ARBA00023136"/>
    </source>
</evidence>
<evidence type="ECO:0000256" key="2">
    <source>
        <dbReference type="ARBA" id="ARBA00022676"/>
    </source>
</evidence>
<dbReference type="Gene3D" id="3.90.550.10">
    <property type="entry name" value="Spore Coat Polysaccharide Biosynthesis Protein SpsA, Chain A"/>
    <property type="match status" value="1"/>
</dbReference>
<sequence length="376" mass="44551">MTDSLLYVLCAFVLIQLFYYLFIFTRLAFYGKSRNYESRPPGVTVLVCAWNERENLIELLPLLDAQEYPEFEVILLDDRSDDGSEDYMRENIHSWKHIRYIRINDEFSHVTPKKYALTVGMKQAKYPLALMTDADCRPDSLHWITSMASQITEQQDIVIGFSPYEKYPGLLNWFIRCETFYTAVQYLSFSLAGLTYMGVGRNILYKTELFFANKGFYRHRHIMGGDDDIFLNEVATSNNTAISIEPESFVYSKPKTSWSTWLRQKRRHLAVSQFYRKRNKVMLGILSFSHMVIWLLGLVALGFGIFNHDIFYLQELGVIIGTRWIIQWILFFIINRKLDRTVEWFSFPLMDFAFFIYYIFFGLFVMTRRKPRTSWN</sequence>
<evidence type="ECO:0000256" key="4">
    <source>
        <dbReference type="ARBA" id="ARBA00022692"/>
    </source>
</evidence>
<dbReference type="PANTHER" id="PTHR48090:SF3">
    <property type="entry name" value="UNDECAPRENYL-PHOSPHATE 4-DEOXY-4-FORMAMIDO-L-ARABINOSE TRANSFERASE"/>
    <property type="match status" value="1"/>
</dbReference>
<feature type="transmembrane region" description="Helical" evidence="8">
    <location>
        <begin position="281"/>
        <end position="306"/>
    </location>
</feature>
<organism evidence="10 11">
    <name type="scientific">Dyadobacter subterraneus</name>
    <dbReference type="NCBI Taxonomy" id="2773304"/>
    <lineage>
        <taxon>Bacteria</taxon>
        <taxon>Pseudomonadati</taxon>
        <taxon>Bacteroidota</taxon>
        <taxon>Cytophagia</taxon>
        <taxon>Cytophagales</taxon>
        <taxon>Spirosomataceae</taxon>
        <taxon>Dyadobacter</taxon>
    </lineage>
</organism>
<evidence type="ECO:0000256" key="1">
    <source>
        <dbReference type="ARBA" id="ARBA00022475"/>
    </source>
</evidence>
<name>A0ABR9WLK9_9BACT</name>
<evidence type="ECO:0000256" key="8">
    <source>
        <dbReference type="SAM" id="Phobius"/>
    </source>
</evidence>
<keyword evidence="7 8" id="KW-0472">Membrane</keyword>
<keyword evidence="2" id="KW-0328">Glycosyltransferase</keyword>
<feature type="transmembrane region" description="Helical" evidence="8">
    <location>
        <begin position="345"/>
        <end position="366"/>
    </location>
</feature>
<evidence type="ECO:0000313" key="11">
    <source>
        <dbReference type="Proteomes" id="UP000634134"/>
    </source>
</evidence>
<gene>
    <name evidence="10" type="ORF">IEE83_31395</name>
</gene>
<reference evidence="11" key="1">
    <citation type="submission" date="2023-07" db="EMBL/GenBank/DDBJ databases">
        <title>Dyadobacter sp. nov 'subterranea' isolated from contaminted grondwater.</title>
        <authorList>
            <person name="Szabo I."/>
            <person name="Al-Omari J."/>
            <person name="Szerdahelyi S.G."/>
            <person name="Rado J."/>
        </authorList>
    </citation>
    <scope>NUCLEOTIDE SEQUENCE [LARGE SCALE GENOMIC DNA]</scope>
    <source>
        <strain evidence="11">UP-52</strain>
    </source>
</reference>
<evidence type="ECO:0000259" key="9">
    <source>
        <dbReference type="Pfam" id="PF00535"/>
    </source>
</evidence>
<dbReference type="InterPro" id="IPR001173">
    <property type="entry name" value="Glyco_trans_2-like"/>
</dbReference>
<accession>A0ABR9WLK9</accession>